<dbReference type="KEGG" id="sliu:111359444"/>
<comment type="similarity">
    <text evidence="1 6">Belongs to the type-B carboxylesterase/lipase family.</text>
</comment>
<keyword evidence="8" id="KW-1185">Reference proteome</keyword>
<dbReference type="GeneID" id="111359444"/>
<dbReference type="PANTHER" id="PTHR11559">
    <property type="entry name" value="CARBOXYLESTERASE"/>
    <property type="match status" value="1"/>
</dbReference>
<evidence type="ECO:0000256" key="5">
    <source>
        <dbReference type="ARBA" id="ARBA00023180"/>
    </source>
</evidence>
<evidence type="ECO:0000313" key="10">
    <source>
        <dbReference type="RefSeq" id="XP_022830890.1"/>
    </source>
</evidence>
<dbReference type="GO" id="GO:0052689">
    <property type="term" value="F:carboxylic ester hydrolase activity"/>
    <property type="evidence" value="ECO:0007669"/>
    <property type="project" value="UniProtKB-KW"/>
</dbReference>
<organism evidence="8 10">
    <name type="scientific">Spodoptera litura</name>
    <name type="common">Asian cotton leafworm</name>
    <dbReference type="NCBI Taxonomy" id="69820"/>
    <lineage>
        <taxon>Eukaryota</taxon>
        <taxon>Metazoa</taxon>
        <taxon>Ecdysozoa</taxon>
        <taxon>Arthropoda</taxon>
        <taxon>Hexapoda</taxon>
        <taxon>Insecta</taxon>
        <taxon>Pterygota</taxon>
        <taxon>Neoptera</taxon>
        <taxon>Endopterygota</taxon>
        <taxon>Lepidoptera</taxon>
        <taxon>Glossata</taxon>
        <taxon>Ditrysia</taxon>
        <taxon>Noctuoidea</taxon>
        <taxon>Noctuidae</taxon>
        <taxon>Amphipyrinae</taxon>
        <taxon>Spodoptera</taxon>
    </lineage>
</organism>
<evidence type="ECO:0000256" key="1">
    <source>
        <dbReference type="ARBA" id="ARBA00005964"/>
    </source>
</evidence>
<keyword evidence="2" id="KW-0719">Serine esterase</keyword>
<dbReference type="InterPro" id="IPR019826">
    <property type="entry name" value="Carboxylesterase_B_AS"/>
</dbReference>
<dbReference type="Gene3D" id="3.40.50.1820">
    <property type="entry name" value="alpha/beta hydrolase"/>
    <property type="match status" value="1"/>
</dbReference>
<dbReference type="SUPFAM" id="SSF53474">
    <property type="entry name" value="alpha/beta-Hydrolases"/>
    <property type="match status" value="1"/>
</dbReference>
<keyword evidence="4" id="KW-1015">Disulfide bond</keyword>
<dbReference type="OrthoDB" id="19653at2759"/>
<dbReference type="InterPro" id="IPR050309">
    <property type="entry name" value="Type-B_Carboxylest/Lipase"/>
</dbReference>
<dbReference type="RefSeq" id="XP_022830960.1">
    <property type="nucleotide sequence ID" value="XM_022975192.1"/>
</dbReference>
<dbReference type="AlphaFoldDB" id="A0A9J7EHC2"/>
<protein>
    <recommendedName>
        <fullName evidence="6">Carboxylic ester hydrolase</fullName>
        <ecNumber evidence="6">3.1.1.-</ecNumber>
    </recommendedName>
</protein>
<dbReference type="RefSeq" id="XP_022830890.1">
    <property type="nucleotide sequence ID" value="XM_022975122.1"/>
</dbReference>
<evidence type="ECO:0000256" key="4">
    <source>
        <dbReference type="ARBA" id="ARBA00023157"/>
    </source>
</evidence>
<feature type="signal peptide" evidence="6">
    <location>
        <begin position="1"/>
        <end position="21"/>
    </location>
</feature>
<keyword evidence="3 6" id="KW-0378">Hydrolase</keyword>
<evidence type="ECO:0000256" key="3">
    <source>
        <dbReference type="ARBA" id="ARBA00022801"/>
    </source>
</evidence>
<keyword evidence="5" id="KW-0325">Glycoprotein</keyword>
<evidence type="ECO:0000259" key="7">
    <source>
        <dbReference type="Pfam" id="PF00135"/>
    </source>
</evidence>
<gene>
    <name evidence="9 10 11" type="primary">LOC111359444</name>
</gene>
<dbReference type="InterPro" id="IPR029058">
    <property type="entry name" value="AB_hydrolase_fold"/>
</dbReference>
<reference evidence="9 10" key="1">
    <citation type="submission" date="2025-04" db="UniProtKB">
        <authorList>
            <consortium name="RefSeq"/>
        </authorList>
    </citation>
    <scope>IDENTIFICATION</scope>
    <source>
        <strain evidence="9 10">Ishihara</strain>
        <tissue evidence="9 10">Whole body</tissue>
    </source>
</reference>
<evidence type="ECO:0000313" key="11">
    <source>
        <dbReference type="RefSeq" id="XP_022830960.1"/>
    </source>
</evidence>
<name>A0A9J7EHC2_SPOLT</name>
<dbReference type="PROSITE" id="PS00122">
    <property type="entry name" value="CARBOXYLESTERASE_B_1"/>
    <property type="match status" value="1"/>
</dbReference>
<feature type="domain" description="Carboxylesterase type B" evidence="7">
    <location>
        <begin position="31"/>
        <end position="523"/>
    </location>
</feature>
<proteinExistence type="inferred from homology"/>
<dbReference type="RefSeq" id="XP_022830815.1">
    <property type="nucleotide sequence ID" value="XM_022975047.1"/>
</dbReference>
<evidence type="ECO:0000313" key="9">
    <source>
        <dbReference type="RefSeq" id="XP_022830815.1"/>
    </source>
</evidence>
<sequence>MTSAAMSVFSVKWLVLWSLWAARLVRQPTVTLHISNGPVRGSISPDGSFKSYLAIPYASVPHRFQAPGPEPTWESTYEAVNENVRCTQSVEDSFTVGTADCLSLNVFTPIDASPGSDLPVMTFIHGGGYFKGSGNMIFYGPRYLVPKGVILVTINYRLNIQGFLCLRIKENPGNAAMKDQVAALRWVRRNIRKFGGDPDNVTIFGESAGAASVSFHLYSPMSKGLFHKAITQSGSALAAWAYQYKPVYLASLLAKVMLYESQDPHELYKYFMTKSDDELILTRVPRAEGNTVISEILYTPCAEIPIEGEEAFLTEPPFELLEKGAYNKVPVIIGTNNEEGLLILSMDNSTMIPRLEFEKSLPKNLEIPDKKTKQEVAAELQTMYMEGDDISMDSIVKISRWYGEPNLNYPSLAETEMLLKTSDQPVYNYLFQYSGWRNIPKMFLSKQLKTAAGATHADDIFYMFSHEIFASNFEMKMIDHVTTMWTNFAKYGDPTPEGSSLPIKWLRTNSSTPTSLVIDEELHTAPLWYNHRISYLRELYSKFRRKDTTIVR</sequence>
<evidence type="ECO:0000313" key="8">
    <source>
        <dbReference type="Proteomes" id="UP000301870"/>
    </source>
</evidence>
<dbReference type="EC" id="3.1.1.-" evidence="6"/>
<dbReference type="Pfam" id="PF00135">
    <property type="entry name" value="COesterase"/>
    <property type="match status" value="1"/>
</dbReference>
<dbReference type="InterPro" id="IPR002018">
    <property type="entry name" value="CarbesteraseB"/>
</dbReference>
<accession>A0A9J7EHC2</accession>
<feature type="chain" id="PRO_5044521909" description="Carboxylic ester hydrolase" evidence="6">
    <location>
        <begin position="22"/>
        <end position="552"/>
    </location>
</feature>
<dbReference type="Proteomes" id="UP000301870">
    <property type="component" value="Chromosome 1"/>
</dbReference>
<evidence type="ECO:0000256" key="2">
    <source>
        <dbReference type="ARBA" id="ARBA00022487"/>
    </source>
</evidence>
<keyword evidence="6" id="KW-0732">Signal</keyword>
<evidence type="ECO:0000256" key="6">
    <source>
        <dbReference type="RuleBase" id="RU361235"/>
    </source>
</evidence>